<dbReference type="GO" id="GO:0008233">
    <property type="term" value="F:peptidase activity"/>
    <property type="evidence" value="ECO:0007669"/>
    <property type="project" value="UniProtKB-KW"/>
</dbReference>
<dbReference type="EMBL" id="JACRDE010000215">
    <property type="protein sequence ID" value="MBI5249390.1"/>
    <property type="molecule type" value="Genomic_DNA"/>
</dbReference>
<name>A0A9D6Z323_9BACT</name>
<dbReference type="SUPFAM" id="SSF52096">
    <property type="entry name" value="ClpP/crotonase"/>
    <property type="match status" value="1"/>
</dbReference>
<dbReference type="PANTHER" id="PTHR35984:SF1">
    <property type="entry name" value="PERIPLASMIC SERINE PROTEASE"/>
    <property type="match status" value="1"/>
</dbReference>
<gene>
    <name evidence="1" type="ORF">HY912_07840</name>
</gene>
<dbReference type="PANTHER" id="PTHR35984">
    <property type="entry name" value="PERIPLASMIC SERINE PROTEASE"/>
    <property type="match status" value="1"/>
</dbReference>
<dbReference type="InterPro" id="IPR029045">
    <property type="entry name" value="ClpP/crotonase-like_dom_sf"/>
</dbReference>
<dbReference type="GO" id="GO:0006508">
    <property type="term" value="P:proteolysis"/>
    <property type="evidence" value="ECO:0007669"/>
    <property type="project" value="UniProtKB-KW"/>
</dbReference>
<evidence type="ECO:0000313" key="1">
    <source>
        <dbReference type="EMBL" id="MBI5249390.1"/>
    </source>
</evidence>
<keyword evidence="1" id="KW-0378">Hydrolase</keyword>
<dbReference type="GO" id="GO:0016020">
    <property type="term" value="C:membrane"/>
    <property type="evidence" value="ECO:0007669"/>
    <property type="project" value="InterPro"/>
</dbReference>
<accession>A0A9D6Z323</accession>
<proteinExistence type="predicted"/>
<dbReference type="AlphaFoldDB" id="A0A9D6Z323"/>
<protein>
    <submittedName>
        <fullName evidence="1">ATP-dependent Clp protease proteolytic subunit</fullName>
    </submittedName>
</protein>
<evidence type="ECO:0000313" key="2">
    <source>
        <dbReference type="Proteomes" id="UP000807825"/>
    </source>
</evidence>
<comment type="caution">
    <text evidence="1">The sequence shown here is derived from an EMBL/GenBank/DDBJ whole genome shotgun (WGS) entry which is preliminary data.</text>
</comment>
<dbReference type="Pfam" id="PF01972">
    <property type="entry name" value="SDH_protease"/>
    <property type="match status" value="1"/>
</dbReference>
<dbReference type="InterPro" id="IPR002825">
    <property type="entry name" value="Pept_S49_ser-pept_pro"/>
</dbReference>
<dbReference type="Proteomes" id="UP000807825">
    <property type="component" value="Unassembled WGS sequence"/>
</dbReference>
<sequence length="289" mass="33560">MEVYDECIRTSLKQRAMDLEAEFKADVIFYNGPIYPGYDKRLADLIDVVKDNSPNQNRIAVFLHTGGGVVEIVEKFVDIIRFHYSEVYFVVPDIAMSAGTIFCMSGDKIFMDYTSSLGPIDPQVLRGEELVPALGYLDQVQRMIDKSKKGQLSEAEFLMLSQLDLAVLSSYEQAKNLTNTLLKNWLVKYKFANWQTHRTNKKKLGKPVTQKEKEARAEEIAKKLADNKFWHSHGRMIGIDKLKDVLRLEIDDYSKNVKLRKLIRNYSELLIGYTQRHNYRIFLHNKNYF</sequence>
<organism evidence="1 2">
    <name type="scientific">Desulfomonile tiedjei</name>
    <dbReference type="NCBI Taxonomy" id="2358"/>
    <lineage>
        <taxon>Bacteria</taxon>
        <taxon>Pseudomonadati</taxon>
        <taxon>Thermodesulfobacteriota</taxon>
        <taxon>Desulfomonilia</taxon>
        <taxon>Desulfomonilales</taxon>
        <taxon>Desulfomonilaceae</taxon>
        <taxon>Desulfomonile</taxon>
    </lineage>
</organism>
<keyword evidence="1" id="KW-0645">Protease</keyword>
<reference evidence="1" key="1">
    <citation type="submission" date="2020-07" db="EMBL/GenBank/DDBJ databases">
        <title>Huge and variable diversity of episymbiotic CPR bacteria and DPANN archaea in groundwater ecosystems.</title>
        <authorList>
            <person name="He C.Y."/>
            <person name="Keren R."/>
            <person name="Whittaker M."/>
            <person name="Farag I.F."/>
            <person name="Doudna J."/>
            <person name="Cate J.H.D."/>
            <person name="Banfield J.F."/>
        </authorList>
    </citation>
    <scope>NUCLEOTIDE SEQUENCE</scope>
    <source>
        <strain evidence="1">NC_groundwater_1664_Pr3_B-0.1um_52_9</strain>
    </source>
</reference>
<dbReference type="Gene3D" id="3.90.226.10">
    <property type="entry name" value="2-enoyl-CoA Hydratase, Chain A, domain 1"/>
    <property type="match status" value="1"/>
</dbReference>